<evidence type="ECO:0000259" key="2">
    <source>
        <dbReference type="SMART" id="SM00385"/>
    </source>
</evidence>
<keyword evidence="1" id="KW-0195">Cyclin</keyword>
<proteinExistence type="inferred from homology"/>
<accession>A0A507FN48</accession>
<evidence type="ECO:0000313" key="3">
    <source>
        <dbReference type="EMBL" id="TPX77682.1"/>
    </source>
</evidence>
<evidence type="ECO:0000256" key="1">
    <source>
        <dbReference type="RuleBase" id="RU000383"/>
    </source>
</evidence>
<dbReference type="InterPro" id="IPR036915">
    <property type="entry name" value="Cyclin-like_sf"/>
</dbReference>
<dbReference type="AlphaFoldDB" id="A0A507FN48"/>
<dbReference type="STRING" id="246404.A0A507FN48"/>
<name>A0A507FN48_9FUNG</name>
<gene>
    <name evidence="3" type="ORF">CcCBS67573_g01017</name>
</gene>
<dbReference type="EMBL" id="QEAP01000016">
    <property type="protein sequence ID" value="TPX77682.1"/>
    <property type="molecule type" value="Genomic_DNA"/>
</dbReference>
<dbReference type="SMART" id="SM00385">
    <property type="entry name" value="CYCLIN"/>
    <property type="match status" value="1"/>
</dbReference>
<organism evidence="3 4">
    <name type="scientific">Chytriomyces confervae</name>
    <dbReference type="NCBI Taxonomy" id="246404"/>
    <lineage>
        <taxon>Eukaryota</taxon>
        <taxon>Fungi</taxon>
        <taxon>Fungi incertae sedis</taxon>
        <taxon>Chytridiomycota</taxon>
        <taxon>Chytridiomycota incertae sedis</taxon>
        <taxon>Chytridiomycetes</taxon>
        <taxon>Chytridiales</taxon>
        <taxon>Chytriomycetaceae</taxon>
        <taxon>Chytriomyces</taxon>
    </lineage>
</organism>
<dbReference type="InterPro" id="IPR013763">
    <property type="entry name" value="Cyclin-like_dom"/>
</dbReference>
<sequence>MSLSLSNAVCSTDPASDTLRNCRISSANGTTLSGTHLIAQLAILLKLPQTATATAQTLFIRFFALTTSDGPEAYPPNDVALACLFLAGKVEECNRPIRAIVNVYFALKIYLDSGKTAAGFVDIPLDTYNDYKDAIIRNETHILARLGFNVHVQHPHGFMVNYLQSLGLAANKELAQFCWNCLNDM</sequence>
<dbReference type="InterPro" id="IPR006671">
    <property type="entry name" value="Cyclin_N"/>
</dbReference>
<dbReference type="OrthoDB" id="10264655at2759"/>
<evidence type="ECO:0000313" key="4">
    <source>
        <dbReference type="Proteomes" id="UP000320333"/>
    </source>
</evidence>
<dbReference type="GO" id="GO:0006357">
    <property type="term" value="P:regulation of transcription by RNA polymerase II"/>
    <property type="evidence" value="ECO:0007669"/>
    <property type="project" value="InterPro"/>
</dbReference>
<dbReference type="Pfam" id="PF00134">
    <property type="entry name" value="Cyclin_N"/>
    <property type="match status" value="1"/>
</dbReference>
<comment type="similarity">
    <text evidence="1">Belongs to the cyclin family.</text>
</comment>
<dbReference type="Proteomes" id="UP000320333">
    <property type="component" value="Unassembled WGS sequence"/>
</dbReference>
<dbReference type="SUPFAM" id="SSF47954">
    <property type="entry name" value="Cyclin-like"/>
    <property type="match status" value="2"/>
</dbReference>
<dbReference type="Gene3D" id="1.10.472.10">
    <property type="entry name" value="Cyclin-like"/>
    <property type="match status" value="2"/>
</dbReference>
<protein>
    <recommendedName>
        <fullName evidence="2">Cyclin-like domain-containing protein</fullName>
    </recommendedName>
</protein>
<dbReference type="InterPro" id="IPR043198">
    <property type="entry name" value="Cyclin/Ssn8"/>
</dbReference>
<feature type="domain" description="Cyclin-like" evidence="2">
    <location>
        <begin position="36"/>
        <end position="144"/>
    </location>
</feature>
<dbReference type="PANTHER" id="PTHR10026">
    <property type="entry name" value="CYCLIN"/>
    <property type="match status" value="1"/>
</dbReference>
<dbReference type="GO" id="GO:0016538">
    <property type="term" value="F:cyclin-dependent protein serine/threonine kinase regulator activity"/>
    <property type="evidence" value="ECO:0007669"/>
    <property type="project" value="InterPro"/>
</dbReference>
<comment type="caution">
    <text evidence="3">The sequence shown here is derived from an EMBL/GenBank/DDBJ whole genome shotgun (WGS) entry which is preliminary data.</text>
</comment>
<reference evidence="3 4" key="1">
    <citation type="journal article" date="2019" name="Sci. Rep.">
        <title>Comparative genomics of chytrid fungi reveal insights into the obligate biotrophic and pathogenic lifestyle of Synchytrium endobioticum.</title>
        <authorList>
            <person name="van de Vossenberg B.T.L.H."/>
            <person name="Warris S."/>
            <person name="Nguyen H.D.T."/>
            <person name="van Gent-Pelzer M.P.E."/>
            <person name="Joly D.L."/>
            <person name="van de Geest H.C."/>
            <person name="Bonants P.J.M."/>
            <person name="Smith D.S."/>
            <person name="Levesque C.A."/>
            <person name="van der Lee T.A.J."/>
        </authorList>
    </citation>
    <scope>NUCLEOTIDE SEQUENCE [LARGE SCALE GENOMIC DNA]</scope>
    <source>
        <strain evidence="3 4">CBS 675.73</strain>
    </source>
</reference>
<keyword evidence="4" id="KW-1185">Reference proteome</keyword>